<dbReference type="GeneID" id="303297209"/>
<protein>
    <submittedName>
        <fullName evidence="2">FBP domain-containing protein</fullName>
    </submittedName>
</protein>
<evidence type="ECO:0000259" key="1">
    <source>
        <dbReference type="Pfam" id="PF16571"/>
    </source>
</evidence>
<keyword evidence="3" id="KW-1185">Reference proteome</keyword>
<organism evidence="2 3">
    <name type="scientific">Brachybacterium tyrofermentans</name>
    <dbReference type="NCBI Taxonomy" id="47848"/>
    <lineage>
        <taxon>Bacteria</taxon>
        <taxon>Bacillati</taxon>
        <taxon>Actinomycetota</taxon>
        <taxon>Actinomycetes</taxon>
        <taxon>Micrococcales</taxon>
        <taxon>Dermabacteraceae</taxon>
        <taxon>Brachybacterium</taxon>
    </lineage>
</organism>
<comment type="caution">
    <text evidence="2">The sequence shown here is derived from an EMBL/GenBank/DDBJ whole genome shotgun (WGS) entry which is preliminary data.</text>
</comment>
<reference evidence="3" key="1">
    <citation type="journal article" date="2019" name="Int. J. Syst. Evol. Microbiol.">
        <title>The Global Catalogue of Microorganisms (GCM) 10K type strain sequencing project: providing services to taxonomists for standard genome sequencing and annotation.</title>
        <authorList>
            <consortium name="The Broad Institute Genomics Platform"/>
            <consortium name="The Broad Institute Genome Sequencing Center for Infectious Disease"/>
            <person name="Wu L."/>
            <person name="Ma J."/>
        </authorList>
    </citation>
    <scope>NUCLEOTIDE SEQUENCE [LARGE SCALE GENOMIC DNA]</scope>
    <source>
        <strain evidence="3">CGMCC 1.16455</strain>
    </source>
</reference>
<dbReference type="RefSeq" id="WP_343923774.1">
    <property type="nucleotide sequence ID" value="NZ_BAAAIR010000034.1"/>
</dbReference>
<dbReference type="Pfam" id="PF16571">
    <property type="entry name" value="FBP_C"/>
    <property type="match status" value="1"/>
</dbReference>
<feature type="domain" description="Elongation factor G-binding protein C-terminal treble-clef zinc-finger" evidence="1">
    <location>
        <begin position="8"/>
        <end position="161"/>
    </location>
</feature>
<accession>A0ABW0FI67</accession>
<name>A0ABW0FI67_9MICO</name>
<proteinExistence type="predicted"/>
<evidence type="ECO:0000313" key="3">
    <source>
        <dbReference type="Proteomes" id="UP001595937"/>
    </source>
</evidence>
<gene>
    <name evidence="2" type="ORF">ACFPK8_09835</name>
</gene>
<dbReference type="EMBL" id="JBHSLN010000023">
    <property type="protein sequence ID" value="MFC5297809.1"/>
    <property type="molecule type" value="Genomic_DNA"/>
</dbReference>
<dbReference type="Proteomes" id="UP001595937">
    <property type="component" value="Unassembled WGS sequence"/>
</dbReference>
<dbReference type="InterPro" id="IPR032330">
    <property type="entry name" value="EF-G-binding_C"/>
</dbReference>
<sequence>MKTLTESQIRNAFVNASKGEAKRAALPDLESIDFSGLDYLGWQDAKRPRQHYVALEVDDELVVLLLRGAENPPGRKMMCAWCEDVVDGLHAASFVAPLAGAPGRRGNSIGTSVCADFSCSRHVRRPPQPYELRTEDPALLAYHREMRIEGLRERSTTFVKALLARS</sequence>
<evidence type="ECO:0000313" key="2">
    <source>
        <dbReference type="EMBL" id="MFC5297809.1"/>
    </source>
</evidence>